<dbReference type="PROSITE" id="PS50977">
    <property type="entry name" value="HTH_TETR_2"/>
    <property type="match status" value="1"/>
</dbReference>
<evidence type="ECO:0000313" key="10">
    <source>
        <dbReference type="Proteomes" id="UP000305874"/>
    </source>
</evidence>
<dbReference type="PROSITE" id="PS01081">
    <property type="entry name" value="HTH_TETR_1"/>
    <property type="match status" value="1"/>
</dbReference>
<dbReference type="InterPro" id="IPR001647">
    <property type="entry name" value="HTH_TetR"/>
</dbReference>
<accession>A0A0F4Q1Z3</accession>
<keyword evidence="9" id="KW-1185">Reference proteome</keyword>
<dbReference type="PATRIC" id="fig|151081.8.peg.924"/>
<dbReference type="InterPro" id="IPR011075">
    <property type="entry name" value="TetR_C"/>
</dbReference>
<dbReference type="PANTHER" id="PTHR47506:SF8">
    <property type="entry name" value="REPRESSOR OF PUTATIVE XENOBIOTIC REDUCTASE TETR FAMILY-RELATED"/>
    <property type="match status" value="1"/>
</dbReference>
<evidence type="ECO:0000256" key="5">
    <source>
        <dbReference type="SAM" id="Coils"/>
    </source>
</evidence>
<dbReference type="OrthoDB" id="270177at2"/>
<dbReference type="InterPro" id="IPR023772">
    <property type="entry name" value="DNA-bd_HTH_TetR-type_CS"/>
</dbReference>
<comment type="caution">
    <text evidence="7">The sequence shown here is derived from an EMBL/GenBank/DDBJ whole genome shotgun (WGS) entry which is preliminary data.</text>
</comment>
<name>A0A0F4Q1Z3_9GAMM</name>
<feature type="DNA-binding region" description="H-T-H motif" evidence="4">
    <location>
        <begin position="28"/>
        <end position="47"/>
    </location>
</feature>
<dbReference type="EMBL" id="PNCG01000002">
    <property type="protein sequence ID" value="TMP88192.1"/>
    <property type="molecule type" value="Genomic_DNA"/>
</dbReference>
<dbReference type="Pfam" id="PF16925">
    <property type="entry name" value="TetR_C_13"/>
    <property type="match status" value="1"/>
</dbReference>
<keyword evidence="1" id="KW-0805">Transcription regulation</keyword>
<dbReference type="InterPro" id="IPR036271">
    <property type="entry name" value="Tet_transcr_reg_TetR-rel_C_sf"/>
</dbReference>
<dbReference type="GeneID" id="58227575"/>
<dbReference type="Gene3D" id="1.10.10.60">
    <property type="entry name" value="Homeodomain-like"/>
    <property type="match status" value="1"/>
</dbReference>
<keyword evidence="5" id="KW-0175">Coiled coil</keyword>
<gene>
    <name evidence="8" type="ORF">CWC05_01770</name>
    <name evidence="7" type="ORF">TW72_03630</name>
</gene>
<organism evidence="7 9">
    <name type="scientific">Pseudoalteromonas ruthenica</name>
    <dbReference type="NCBI Taxonomy" id="151081"/>
    <lineage>
        <taxon>Bacteria</taxon>
        <taxon>Pseudomonadati</taxon>
        <taxon>Pseudomonadota</taxon>
        <taxon>Gammaproteobacteria</taxon>
        <taxon>Alteromonadales</taxon>
        <taxon>Pseudoalteromonadaceae</taxon>
        <taxon>Pseudoalteromonas</taxon>
    </lineage>
</organism>
<dbReference type="Gene3D" id="1.10.357.10">
    <property type="entry name" value="Tetracycline Repressor, domain 2"/>
    <property type="match status" value="1"/>
</dbReference>
<dbReference type="eggNOG" id="COG1309">
    <property type="taxonomic scope" value="Bacteria"/>
</dbReference>
<evidence type="ECO:0000256" key="1">
    <source>
        <dbReference type="ARBA" id="ARBA00023015"/>
    </source>
</evidence>
<dbReference type="Proteomes" id="UP000305874">
    <property type="component" value="Unassembled WGS sequence"/>
</dbReference>
<evidence type="ECO:0000256" key="4">
    <source>
        <dbReference type="PROSITE-ProRule" id="PRU00335"/>
    </source>
</evidence>
<dbReference type="RefSeq" id="WP_022943767.1">
    <property type="nucleotide sequence ID" value="NZ_DJHQ01000042.1"/>
</dbReference>
<evidence type="ECO:0000313" key="7">
    <source>
        <dbReference type="EMBL" id="KJZ01380.1"/>
    </source>
</evidence>
<reference evidence="7 9" key="1">
    <citation type="journal article" date="2015" name="BMC Genomics">
        <title>Genome mining reveals unlocked bioactive potential of marine Gram-negative bacteria.</title>
        <authorList>
            <person name="Machado H."/>
            <person name="Sonnenschein E.C."/>
            <person name="Melchiorsen J."/>
            <person name="Gram L."/>
        </authorList>
    </citation>
    <scope>NUCLEOTIDE SEQUENCE [LARGE SCALE GENOMIC DNA]</scope>
    <source>
        <strain evidence="7 9">S3137</strain>
    </source>
</reference>
<dbReference type="SUPFAM" id="SSF48498">
    <property type="entry name" value="Tetracyclin repressor-like, C-terminal domain"/>
    <property type="match status" value="1"/>
</dbReference>
<feature type="domain" description="HTH tetR-type" evidence="6">
    <location>
        <begin position="5"/>
        <end position="65"/>
    </location>
</feature>
<keyword evidence="2 4" id="KW-0238">DNA-binding</keyword>
<keyword evidence="3" id="KW-0804">Transcription</keyword>
<evidence type="ECO:0000256" key="2">
    <source>
        <dbReference type="ARBA" id="ARBA00023125"/>
    </source>
</evidence>
<dbReference type="SUPFAM" id="SSF46689">
    <property type="entry name" value="Homeodomain-like"/>
    <property type="match status" value="1"/>
</dbReference>
<reference evidence="8" key="4">
    <citation type="submission" date="2019-09" db="EMBL/GenBank/DDBJ databases">
        <title>Co-occurence of chitin degradation, pigmentation and bioactivity in marine Pseudoalteromonas.</title>
        <authorList>
            <person name="Sonnenschein E.C."/>
            <person name="Bech P.K."/>
        </authorList>
    </citation>
    <scope>NUCLEOTIDE SEQUENCE</scope>
    <source>
        <strain evidence="8">S2897</strain>
    </source>
</reference>
<dbReference type="GO" id="GO:0003677">
    <property type="term" value="F:DNA binding"/>
    <property type="evidence" value="ECO:0007669"/>
    <property type="project" value="UniProtKB-UniRule"/>
</dbReference>
<dbReference type="STRING" id="151081.TW72_03630"/>
<dbReference type="PANTHER" id="PTHR47506">
    <property type="entry name" value="TRANSCRIPTIONAL REGULATORY PROTEIN"/>
    <property type="match status" value="1"/>
</dbReference>
<dbReference type="AlphaFoldDB" id="A0A0F4Q1Z3"/>
<dbReference type="PRINTS" id="PR00455">
    <property type="entry name" value="HTHTETR"/>
</dbReference>
<sequence length="194" mass="21724">MRSAEFDRAHVLQQAMQTFMEHGYSKASMQKLTQATGLHPGSIYCAFGSKKGLFIEAVSHYHQQKQQAFDTIFNAQRPVVDSLREFIANTVTECVQKTCAKVCLLTRSLNEIEGQDPEVANILAQNLKQLEQNLAAQIRRAQHQGEAVNQDDAMKLARFLAMGIYGMRTYAFTQPDEALLTQMGEQLLAAIIVD</sequence>
<reference evidence="10" key="3">
    <citation type="submission" date="2019-06" db="EMBL/GenBank/DDBJ databases">
        <title>Co-occurence of chitin degradation, pigmentation and bioactivity in marine Pseudoalteromonas.</title>
        <authorList>
            <person name="Sonnenschein E.C."/>
            <person name="Bech P.K."/>
        </authorList>
    </citation>
    <scope>NUCLEOTIDE SEQUENCE [LARGE SCALE GENOMIC DNA]</scope>
    <source>
        <strain evidence="10">S2897</strain>
    </source>
</reference>
<evidence type="ECO:0000259" key="6">
    <source>
        <dbReference type="PROSITE" id="PS50977"/>
    </source>
</evidence>
<dbReference type="InterPro" id="IPR009057">
    <property type="entry name" value="Homeodomain-like_sf"/>
</dbReference>
<reference evidence="8 10" key="2">
    <citation type="submission" date="2017-12" db="EMBL/GenBank/DDBJ databases">
        <authorList>
            <person name="Paulsen S."/>
            <person name="Gram L.K."/>
        </authorList>
    </citation>
    <scope>NUCLEOTIDE SEQUENCE [LARGE SCALE GENOMIC DNA]</scope>
    <source>
        <strain evidence="8 10">S2897</strain>
    </source>
</reference>
<feature type="coiled-coil region" evidence="5">
    <location>
        <begin position="120"/>
        <end position="147"/>
    </location>
</feature>
<evidence type="ECO:0000313" key="8">
    <source>
        <dbReference type="EMBL" id="TMP88192.1"/>
    </source>
</evidence>
<proteinExistence type="predicted"/>
<evidence type="ECO:0000256" key="3">
    <source>
        <dbReference type="ARBA" id="ARBA00023163"/>
    </source>
</evidence>
<dbReference type="Proteomes" id="UP000033664">
    <property type="component" value="Unassembled WGS sequence"/>
</dbReference>
<evidence type="ECO:0000313" key="9">
    <source>
        <dbReference type="Proteomes" id="UP000033664"/>
    </source>
</evidence>
<protein>
    <submittedName>
        <fullName evidence="8">TetR/AcrR family transcriptional regulator</fullName>
    </submittedName>
</protein>
<dbReference type="Pfam" id="PF00440">
    <property type="entry name" value="TetR_N"/>
    <property type="match status" value="1"/>
</dbReference>
<dbReference type="EMBL" id="JXXZ01000003">
    <property type="protein sequence ID" value="KJZ01380.1"/>
    <property type="molecule type" value="Genomic_DNA"/>
</dbReference>